<feature type="compositionally biased region" description="Basic and acidic residues" evidence="1">
    <location>
        <begin position="1"/>
        <end position="16"/>
    </location>
</feature>
<dbReference type="EMBL" id="JAMYWD010000006">
    <property type="protein sequence ID" value="KAJ4968244.1"/>
    <property type="molecule type" value="Genomic_DNA"/>
</dbReference>
<evidence type="ECO:0000256" key="1">
    <source>
        <dbReference type="SAM" id="MobiDB-lite"/>
    </source>
</evidence>
<gene>
    <name evidence="2" type="ORF">NE237_014945</name>
</gene>
<accession>A0A9Q0KD78</accession>
<sequence>MEQYRNHTTELSRDKISPPPSSSSPERVKSLIKADVREVIRREGLDESGIQGLTGNSYPSERVMASATLMQLISCGSIADKDCGMMSPRKDGGRGLSLISHYRYTGRLAAMILKATMSLGDVRFPYAR</sequence>
<keyword evidence="3" id="KW-1185">Reference proteome</keyword>
<evidence type="ECO:0000313" key="3">
    <source>
        <dbReference type="Proteomes" id="UP001141806"/>
    </source>
</evidence>
<name>A0A9Q0KD78_9MAGN</name>
<evidence type="ECO:0000313" key="2">
    <source>
        <dbReference type="EMBL" id="KAJ4968244.1"/>
    </source>
</evidence>
<organism evidence="2 3">
    <name type="scientific">Protea cynaroides</name>
    <dbReference type="NCBI Taxonomy" id="273540"/>
    <lineage>
        <taxon>Eukaryota</taxon>
        <taxon>Viridiplantae</taxon>
        <taxon>Streptophyta</taxon>
        <taxon>Embryophyta</taxon>
        <taxon>Tracheophyta</taxon>
        <taxon>Spermatophyta</taxon>
        <taxon>Magnoliopsida</taxon>
        <taxon>Proteales</taxon>
        <taxon>Proteaceae</taxon>
        <taxon>Protea</taxon>
    </lineage>
</organism>
<reference evidence="2" key="1">
    <citation type="journal article" date="2023" name="Plant J.">
        <title>The genome of the king protea, Protea cynaroides.</title>
        <authorList>
            <person name="Chang J."/>
            <person name="Duong T.A."/>
            <person name="Schoeman C."/>
            <person name="Ma X."/>
            <person name="Roodt D."/>
            <person name="Barker N."/>
            <person name="Li Z."/>
            <person name="Van de Peer Y."/>
            <person name="Mizrachi E."/>
        </authorList>
    </citation>
    <scope>NUCLEOTIDE SEQUENCE</scope>
    <source>
        <tissue evidence="2">Young leaves</tissue>
    </source>
</reference>
<dbReference type="OrthoDB" id="1280899at2759"/>
<dbReference type="Proteomes" id="UP001141806">
    <property type="component" value="Unassembled WGS sequence"/>
</dbReference>
<proteinExistence type="predicted"/>
<feature type="region of interest" description="Disordered" evidence="1">
    <location>
        <begin position="1"/>
        <end position="29"/>
    </location>
</feature>
<protein>
    <submittedName>
        <fullName evidence="2">Uncharacterized protein</fullName>
    </submittedName>
</protein>
<dbReference type="AlphaFoldDB" id="A0A9Q0KD78"/>
<comment type="caution">
    <text evidence="2">The sequence shown here is derived from an EMBL/GenBank/DDBJ whole genome shotgun (WGS) entry which is preliminary data.</text>
</comment>